<dbReference type="InterPro" id="IPR001845">
    <property type="entry name" value="HTH_ArsR_DNA-bd_dom"/>
</dbReference>
<dbReference type="NCBIfam" id="NF033788">
    <property type="entry name" value="HTH_metalloreg"/>
    <property type="match status" value="1"/>
</dbReference>
<dbReference type="SUPFAM" id="SSF46785">
    <property type="entry name" value="Winged helix' DNA-binding domain"/>
    <property type="match status" value="1"/>
</dbReference>
<dbReference type="PANTHER" id="PTHR43132:SF8">
    <property type="entry name" value="HTH-TYPE TRANSCRIPTIONAL REGULATOR KMTR"/>
    <property type="match status" value="1"/>
</dbReference>
<evidence type="ECO:0008006" key="7">
    <source>
        <dbReference type="Google" id="ProtNLM"/>
    </source>
</evidence>
<dbReference type="PROSITE" id="PS50987">
    <property type="entry name" value="HTH_ARSR_2"/>
    <property type="match status" value="1"/>
</dbReference>
<dbReference type="SMART" id="SM00418">
    <property type="entry name" value="HTH_ARSR"/>
    <property type="match status" value="1"/>
</dbReference>
<dbReference type="InterPro" id="IPR036390">
    <property type="entry name" value="WH_DNA-bd_sf"/>
</dbReference>
<dbReference type="InterPro" id="IPR051011">
    <property type="entry name" value="Metal_resp_trans_reg"/>
</dbReference>
<keyword evidence="2" id="KW-0238">DNA-binding</keyword>
<dbReference type="InterPro" id="IPR001763">
    <property type="entry name" value="Rhodanese-like_dom"/>
</dbReference>
<accession>A0A3B0UG31</accession>
<proteinExistence type="predicted"/>
<reference evidence="6" key="1">
    <citation type="submission" date="2018-06" db="EMBL/GenBank/DDBJ databases">
        <authorList>
            <person name="Zhirakovskaya E."/>
        </authorList>
    </citation>
    <scope>NUCLEOTIDE SEQUENCE</scope>
</reference>
<dbReference type="Pfam" id="PF00581">
    <property type="entry name" value="Rhodanese"/>
    <property type="match status" value="1"/>
</dbReference>
<dbReference type="Gene3D" id="3.40.250.10">
    <property type="entry name" value="Rhodanese-like domain"/>
    <property type="match status" value="1"/>
</dbReference>
<gene>
    <name evidence="6" type="ORF">MNBD_BACTEROID06-938</name>
</gene>
<organism evidence="6">
    <name type="scientific">hydrothermal vent metagenome</name>
    <dbReference type="NCBI Taxonomy" id="652676"/>
    <lineage>
        <taxon>unclassified sequences</taxon>
        <taxon>metagenomes</taxon>
        <taxon>ecological metagenomes</taxon>
    </lineage>
</organism>
<dbReference type="EMBL" id="UOES01000345">
    <property type="protein sequence ID" value="VAW28090.1"/>
    <property type="molecule type" value="Genomic_DNA"/>
</dbReference>
<sequence>MNSTSLKKDSYPILADIAKAIGHPHRLELLELVAQGPKSVDTLAKEARMSFANTSQHLQRLKQLNLVKTKRDFTTIYYTIADDSIPILLKALHQTGFNLSNDFKLTLSDYRNNNRVKTVSFDELENQEYLLLDVREETEFDFGHRRGALNIPHAKIKSSLKKLDRSKLIVAYCRGELCSYADIVVQELTNAGFNAARLKDIIMTKSA</sequence>
<dbReference type="CDD" id="cd00158">
    <property type="entry name" value="RHOD"/>
    <property type="match status" value="1"/>
</dbReference>
<dbReference type="InterPro" id="IPR011991">
    <property type="entry name" value="ArsR-like_HTH"/>
</dbReference>
<dbReference type="CDD" id="cd00090">
    <property type="entry name" value="HTH_ARSR"/>
    <property type="match status" value="1"/>
</dbReference>
<dbReference type="InterPro" id="IPR036388">
    <property type="entry name" value="WH-like_DNA-bd_sf"/>
</dbReference>
<dbReference type="Pfam" id="PF01022">
    <property type="entry name" value="HTH_5"/>
    <property type="match status" value="1"/>
</dbReference>
<dbReference type="SMART" id="SM00450">
    <property type="entry name" value="RHOD"/>
    <property type="match status" value="1"/>
</dbReference>
<evidence type="ECO:0000313" key="6">
    <source>
        <dbReference type="EMBL" id="VAW28090.1"/>
    </source>
</evidence>
<dbReference type="AlphaFoldDB" id="A0A3B0UG31"/>
<evidence type="ECO:0000256" key="2">
    <source>
        <dbReference type="ARBA" id="ARBA00023125"/>
    </source>
</evidence>
<name>A0A3B0UG31_9ZZZZ</name>
<evidence type="ECO:0000259" key="5">
    <source>
        <dbReference type="PROSITE" id="PS50987"/>
    </source>
</evidence>
<dbReference type="GO" id="GO:0003677">
    <property type="term" value="F:DNA binding"/>
    <property type="evidence" value="ECO:0007669"/>
    <property type="project" value="UniProtKB-KW"/>
</dbReference>
<dbReference type="InterPro" id="IPR036873">
    <property type="entry name" value="Rhodanese-like_dom_sf"/>
</dbReference>
<evidence type="ECO:0000256" key="3">
    <source>
        <dbReference type="ARBA" id="ARBA00023163"/>
    </source>
</evidence>
<dbReference type="PANTHER" id="PTHR43132">
    <property type="entry name" value="ARSENICAL RESISTANCE OPERON REPRESSOR ARSR-RELATED"/>
    <property type="match status" value="1"/>
</dbReference>
<dbReference type="Gene3D" id="1.10.10.10">
    <property type="entry name" value="Winged helix-like DNA-binding domain superfamily/Winged helix DNA-binding domain"/>
    <property type="match status" value="1"/>
</dbReference>
<feature type="domain" description="HTH arsR-type" evidence="5">
    <location>
        <begin position="6"/>
        <end position="100"/>
    </location>
</feature>
<dbReference type="PRINTS" id="PR00778">
    <property type="entry name" value="HTHARSR"/>
</dbReference>
<protein>
    <recommendedName>
        <fullName evidence="7">Transcriptional regulator, ArsR family</fullName>
    </recommendedName>
</protein>
<feature type="domain" description="Rhodanese" evidence="4">
    <location>
        <begin position="125"/>
        <end position="202"/>
    </location>
</feature>
<evidence type="ECO:0000259" key="4">
    <source>
        <dbReference type="PROSITE" id="PS50206"/>
    </source>
</evidence>
<dbReference type="GO" id="GO:0003700">
    <property type="term" value="F:DNA-binding transcription factor activity"/>
    <property type="evidence" value="ECO:0007669"/>
    <property type="project" value="InterPro"/>
</dbReference>
<keyword evidence="3" id="KW-0804">Transcription</keyword>
<keyword evidence="1" id="KW-0805">Transcription regulation</keyword>
<dbReference type="PROSITE" id="PS50206">
    <property type="entry name" value="RHODANESE_3"/>
    <property type="match status" value="1"/>
</dbReference>
<dbReference type="SUPFAM" id="SSF52821">
    <property type="entry name" value="Rhodanese/Cell cycle control phosphatase"/>
    <property type="match status" value="1"/>
</dbReference>
<evidence type="ECO:0000256" key="1">
    <source>
        <dbReference type="ARBA" id="ARBA00023015"/>
    </source>
</evidence>